<accession>A0AA88FJX0</accession>
<comment type="caution">
    <text evidence="1">The sequence shown here is derived from an EMBL/GenBank/DDBJ whole genome shotgun (WGS) entry which is preliminary data.</text>
</comment>
<dbReference type="Proteomes" id="UP000326380">
    <property type="component" value="Unassembled WGS sequence"/>
</dbReference>
<reference evidence="1 2" key="1">
    <citation type="submission" date="2019-09" db="EMBL/GenBank/DDBJ databases">
        <title>Genome sequence of Hymenobacter sp. M3.</title>
        <authorList>
            <person name="Srinivasan S."/>
        </authorList>
    </citation>
    <scope>NUCLEOTIDE SEQUENCE [LARGE SCALE GENOMIC DNA]</scope>
    <source>
        <strain evidence="1 2">M3</strain>
    </source>
</reference>
<dbReference type="EMBL" id="VTWU01000002">
    <property type="protein sequence ID" value="KAA9338461.1"/>
    <property type="molecule type" value="Genomic_DNA"/>
</dbReference>
<gene>
    <name evidence="1" type="ORF">F0P96_06405</name>
</gene>
<organism evidence="1 2">
    <name type="scientific">Hymenobacter busanensis</name>
    <dbReference type="NCBI Taxonomy" id="2607656"/>
    <lineage>
        <taxon>Bacteria</taxon>
        <taxon>Pseudomonadati</taxon>
        <taxon>Bacteroidota</taxon>
        <taxon>Cytophagia</taxon>
        <taxon>Cytophagales</taxon>
        <taxon>Hymenobacteraceae</taxon>
        <taxon>Hymenobacter</taxon>
    </lineage>
</organism>
<proteinExistence type="predicted"/>
<dbReference type="AlphaFoldDB" id="A0AA88FJX0"/>
<name>A0AA88FJX0_9BACT</name>
<evidence type="ECO:0000313" key="1">
    <source>
        <dbReference type="EMBL" id="KAA9338461.1"/>
    </source>
</evidence>
<protein>
    <submittedName>
        <fullName evidence="1">Uncharacterized protein</fullName>
    </submittedName>
</protein>
<sequence>MPKIVCKCGNWISYSPIPNPAELLFISDVEYDAFTDKIEPDELYDKMKHILVCDQCERLWVYWNGFQSEPTCYSKETDTQGK</sequence>
<evidence type="ECO:0000313" key="2">
    <source>
        <dbReference type="Proteomes" id="UP000326380"/>
    </source>
</evidence>
<keyword evidence="2" id="KW-1185">Reference proteome</keyword>